<accession>A0AAW0ZX19</accession>
<feature type="compositionally biased region" description="Basic and acidic residues" evidence="1">
    <location>
        <begin position="13"/>
        <end position="23"/>
    </location>
</feature>
<dbReference type="Proteomes" id="UP001432146">
    <property type="component" value="Unassembled WGS sequence"/>
</dbReference>
<gene>
    <name evidence="2" type="ORF">QLX08_006283</name>
</gene>
<proteinExistence type="predicted"/>
<evidence type="ECO:0000313" key="2">
    <source>
        <dbReference type="EMBL" id="KAK9301183.1"/>
    </source>
</evidence>
<evidence type="ECO:0000313" key="3">
    <source>
        <dbReference type="Proteomes" id="UP001432146"/>
    </source>
</evidence>
<dbReference type="EMBL" id="JAWNGG020000115">
    <property type="protein sequence ID" value="KAK9301183.1"/>
    <property type="molecule type" value="Genomic_DNA"/>
</dbReference>
<evidence type="ECO:0000256" key="1">
    <source>
        <dbReference type="SAM" id="MobiDB-lite"/>
    </source>
</evidence>
<dbReference type="AlphaFoldDB" id="A0AAW0ZX19"/>
<feature type="region of interest" description="Disordered" evidence="1">
    <location>
        <begin position="1"/>
        <end position="23"/>
    </location>
</feature>
<name>A0AAW0ZX19_9HYME</name>
<comment type="caution">
    <text evidence="2">The sequence shown here is derived from an EMBL/GenBank/DDBJ whole genome shotgun (WGS) entry which is preliminary data.</text>
</comment>
<organism evidence="2 3">
    <name type="scientific">Tetragonisca angustula</name>
    <dbReference type="NCBI Taxonomy" id="166442"/>
    <lineage>
        <taxon>Eukaryota</taxon>
        <taxon>Metazoa</taxon>
        <taxon>Ecdysozoa</taxon>
        <taxon>Arthropoda</taxon>
        <taxon>Hexapoda</taxon>
        <taxon>Insecta</taxon>
        <taxon>Pterygota</taxon>
        <taxon>Neoptera</taxon>
        <taxon>Endopterygota</taxon>
        <taxon>Hymenoptera</taxon>
        <taxon>Apocrita</taxon>
        <taxon>Aculeata</taxon>
        <taxon>Apoidea</taxon>
        <taxon>Anthophila</taxon>
        <taxon>Apidae</taxon>
        <taxon>Tetragonisca</taxon>
    </lineage>
</organism>
<feature type="compositionally biased region" description="Polar residues" evidence="1">
    <location>
        <begin position="1"/>
        <end position="12"/>
    </location>
</feature>
<protein>
    <submittedName>
        <fullName evidence="2">Uncharacterized protein</fullName>
    </submittedName>
</protein>
<reference evidence="2 3" key="1">
    <citation type="submission" date="2024-05" db="EMBL/GenBank/DDBJ databases">
        <title>The nuclear and mitochondrial genome assemblies of Tetragonisca angustula (Apidae: Meliponini), a tiny yet remarkable pollinator in the Neotropics.</title>
        <authorList>
            <person name="Ferrari R."/>
            <person name="Ricardo P.C."/>
            <person name="Dias F.C."/>
            <person name="Araujo N.S."/>
            <person name="Soares D.O."/>
            <person name="Zhou Q.-S."/>
            <person name="Zhu C.-D."/>
            <person name="Coutinho L."/>
            <person name="Airas M.C."/>
            <person name="Batista T.M."/>
        </authorList>
    </citation>
    <scope>NUCLEOTIDE SEQUENCE [LARGE SCALE GENOMIC DNA]</scope>
    <source>
        <strain evidence="2">ASF017062</strain>
        <tissue evidence="2">Abdomen</tissue>
    </source>
</reference>
<sequence length="109" mass="12546">MSETGTEFSWQQKSDELERKSRDRGKCRVEFERKAKRKKSKKRRTDTLATCTLAKCYTFTASSASFAPQCICSKNKVIHIPYAVINPKIPAPHNRTSPKTLNIDIYIYT</sequence>
<keyword evidence="3" id="KW-1185">Reference proteome</keyword>